<dbReference type="Pfam" id="PF19402">
    <property type="entry name" value="RamS"/>
    <property type="match status" value="1"/>
</dbReference>
<sequence>MALLDLQAMDTPAEDSFGELATGSQVSLLVCEYSSLSVVLCTP</sequence>
<proteinExistence type="predicted"/>
<evidence type="ECO:0000313" key="1">
    <source>
        <dbReference type="EMBL" id="ALU96028.1"/>
    </source>
</evidence>
<dbReference type="KEGG" id="sgb:WQO_23530"/>
<dbReference type="AlphaFoldDB" id="A0A0U3LIM5"/>
<dbReference type="EMBL" id="CP013738">
    <property type="protein sequence ID" value="ALU96028.1"/>
    <property type="molecule type" value="Genomic_DNA"/>
</dbReference>
<dbReference type="InterPro" id="IPR045825">
    <property type="entry name" value="RamS"/>
</dbReference>
<gene>
    <name evidence="1" type="ORF">WQO_23530</name>
</gene>
<dbReference type="NCBIfam" id="NF033212">
    <property type="entry name" value="SapB_AmfS_lanti"/>
    <property type="match status" value="1"/>
</dbReference>
<dbReference type="NCBIfam" id="NF038159">
    <property type="entry name" value="lanthi_III_b"/>
    <property type="match status" value="1"/>
</dbReference>
<dbReference type="STRING" id="1172567.WQO_23530"/>
<reference evidence="1 2" key="1">
    <citation type="journal article" date="2012" name="J. Bacteriol.">
        <title>Draft genome sequence of Streptomyces globisporus C-1027, which produces an antitumor antibiotic consisting of a nine-membered enediyne with a chromoprotein.</title>
        <authorList>
            <person name="Wang L."/>
            <person name="Wang S."/>
            <person name="He Q."/>
            <person name="Yu T."/>
            <person name="Li Q."/>
            <person name="Hong B."/>
        </authorList>
    </citation>
    <scope>NUCLEOTIDE SEQUENCE [LARGE SCALE GENOMIC DNA]</scope>
    <source>
        <strain evidence="1 2">C-1027</strain>
    </source>
</reference>
<organism evidence="1 2">
    <name type="scientific">Streptomyces globisporus C-1027</name>
    <dbReference type="NCBI Taxonomy" id="1172567"/>
    <lineage>
        <taxon>Bacteria</taxon>
        <taxon>Bacillati</taxon>
        <taxon>Actinomycetota</taxon>
        <taxon>Actinomycetes</taxon>
        <taxon>Kitasatosporales</taxon>
        <taxon>Streptomycetaceae</taxon>
        <taxon>Streptomyces</taxon>
    </lineage>
</organism>
<evidence type="ECO:0000313" key="2">
    <source>
        <dbReference type="Proteomes" id="UP000064183"/>
    </source>
</evidence>
<dbReference type="Proteomes" id="UP000064183">
    <property type="component" value="Chromosome"/>
</dbReference>
<protein>
    <submittedName>
        <fullName evidence="1">Lanthionine-containing peptide SapB</fullName>
    </submittedName>
</protein>
<accession>A0A0U3LIM5</accession>
<name>A0A0U3LIM5_STRGL</name>
<dbReference type="GeneID" id="27785367"/>
<dbReference type="RefSeq" id="WP_003966507.1">
    <property type="nucleotide sequence ID" value="NZ_CP013738.1"/>
</dbReference>